<feature type="compositionally biased region" description="Basic residues" evidence="1">
    <location>
        <begin position="1"/>
        <end position="13"/>
    </location>
</feature>
<evidence type="ECO:0000256" key="1">
    <source>
        <dbReference type="SAM" id="MobiDB-lite"/>
    </source>
</evidence>
<keyword evidence="2" id="KW-0472">Membrane</keyword>
<dbReference type="EMBL" id="PDUG01000006">
    <property type="protein sequence ID" value="PIC15361.1"/>
    <property type="molecule type" value="Genomic_DNA"/>
</dbReference>
<reference evidence="4" key="1">
    <citation type="submission" date="2017-10" db="EMBL/GenBank/DDBJ databases">
        <title>Rapid genome shrinkage in a self-fertile nematode reveals novel sperm competition proteins.</title>
        <authorList>
            <person name="Yin D."/>
            <person name="Schwarz E.M."/>
            <person name="Thomas C.G."/>
            <person name="Felde R.L."/>
            <person name="Korf I.F."/>
            <person name="Cutter A.D."/>
            <person name="Schartner C.M."/>
            <person name="Ralston E.J."/>
            <person name="Meyer B.J."/>
            <person name="Haag E.S."/>
        </authorList>
    </citation>
    <scope>NUCLEOTIDE SEQUENCE [LARGE SCALE GENOMIC DNA]</scope>
    <source>
        <strain evidence="4">JU1422</strain>
    </source>
</reference>
<gene>
    <name evidence="3" type="primary">Cni-W10G6.6</name>
    <name evidence="3" type="synonym">Cnig_chr_X.g22368</name>
    <name evidence="3" type="ORF">B9Z55_022368</name>
</gene>
<sequence>MRVFHIHNQRQKGVRISSSPSPSASEAPYLFNATESSDNEIDVPLDEIWPYTVQSTILVFLFVVWMIIGVFVAREVMLVILDHRKIRRKPLSRKRYNGAYSVKKKRYVNDKNYEAVANGGNEIV</sequence>
<organism evidence="3 4">
    <name type="scientific">Caenorhabditis nigoni</name>
    <dbReference type="NCBI Taxonomy" id="1611254"/>
    <lineage>
        <taxon>Eukaryota</taxon>
        <taxon>Metazoa</taxon>
        <taxon>Ecdysozoa</taxon>
        <taxon>Nematoda</taxon>
        <taxon>Chromadorea</taxon>
        <taxon>Rhabditida</taxon>
        <taxon>Rhabditina</taxon>
        <taxon>Rhabditomorpha</taxon>
        <taxon>Rhabditoidea</taxon>
        <taxon>Rhabditidae</taxon>
        <taxon>Peloderinae</taxon>
        <taxon>Caenorhabditis</taxon>
    </lineage>
</organism>
<accession>A0A2G5SKH0</accession>
<protein>
    <submittedName>
        <fullName evidence="3">Uncharacterized protein</fullName>
    </submittedName>
</protein>
<keyword evidence="2" id="KW-1133">Transmembrane helix</keyword>
<proteinExistence type="predicted"/>
<feature type="region of interest" description="Disordered" evidence="1">
    <location>
        <begin position="1"/>
        <end position="29"/>
    </location>
</feature>
<evidence type="ECO:0000313" key="3">
    <source>
        <dbReference type="EMBL" id="PIC15361.1"/>
    </source>
</evidence>
<dbReference type="Proteomes" id="UP000230233">
    <property type="component" value="Chromosome X"/>
</dbReference>
<feature type="transmembrane region" description="Helical" evidence="2">
    <location>
        <begin position="57"/>
        <end position="81"/>
    </location>
</feature>
<dbReference type="AlphaFoldDB" id="A0A2G5SKH0"/>
<evidence type="ECO:0000256" key="2">
    <source>
        <dbReference type="SAM" id="Phobius"/>
    </source>
</evidence>
<evidence type="ECO:0000313" key="4">
    <source>
        <dbReference type="Proteomes" id="UP000230233"/>
    </source>
</evidence>
<keyword evidence="2" id="KW-0812">Transmembrane</keyword>
<feature type="compositionally biased region" description="Low complexity" evidence="1">
    <location>
        <begin position="17"/>
        <end position="28"/>
    </location>
</feature>
<dbReference type="OrthoDB" id="5826691at2759"/>
<comment type="caution">
    <text evidence="3">The sequence shown here is derived from an EMBL/GenBank/DDBJ whole genome shotgun (WGS) entry which is preliminary data.</text>
</comment>
<keyword evidence="4" id="KW-1185">Reference proteome</keyword>
<name>A0A2G5SKH0_9PELO</name>